<reference evidence="3" key="1">
    <citation type="submission" date="2017-05" db="EMBL/GenBank/DDBJ databases">
        <authorList>
            <person name="Kirkegaard R."/>
            <person name="Mcilroy J S."/>
        </authorList>
    </citation>
    <scope>NUCLEOTIDE SEQUENCE [LARGE SCALE GENOMIC DNA]</scope>
</reference>
<evidence type="ECO:0000313" key="3">
    <source>
        <dbReference type="Proteomes" id="UP000195514"/>
    </source>
</evidence>
<dbReference type="KEGG" id="abat:CFX1CAM_1911"/>
<evidence type="ECO:0000313" key="2">
    <source>
        <dbReference type="EMBL" id="SMX54976.1"/>
    </source>
</evidence>
<dbReference type="OrthoDB" id="159246at2"/>
<dbReference type="InterPro" id="IPR029044">
    <property type="entry name" value="Nucleotide-diphossugar_trans"/>
</dbReference>
<dbReference type="GO" id="GO:0016779">
    <property type="term" value="F:nucleotidyltransferase activity"/>
    <property type="evidence" value="ECO:0007669"/>
    <property type="project" value="UniProtKB-ARBA"/>
</dbReference>
<feature type="domain" description="MobA-like NTP transferase" evidence="1">
    <location>
        <begin position="6"/>
        <end position="136"/>
    </location>
</feature>
<keyword evidence="3" id="KW-1185">Reference proteome</keyword>
<dbReference type="SUPFAM" id="SSF53448">
    <property type="entry name" value="Nucleotide-diphospho-sugar transferases"/>
    <property type="match status" value="1"/>
</dbReference>
<dbReference type="Gene3D" id="3.90.550.10">
    <property type="entry name" value="Spore Coat Polysaccharide Biosynthesis Protein SpsA, Chain A"/>
    <property type="match status" value="1"/>
</dbReference>
<gene>
    <name evidence="2" type="ORF">CFX1CAM_1911</name>
</gene>
<dbReference type="EMBL" id="LT859958">
    <property type="protein sequence ID" value="SMX54976.1"/>
    <property type="molecule type" value="Genomic_DNA"/>
</dbReference>
<organism evidence="2 3">
    <name type="scientific">Candidatus Brevifilum fermentans</name>
    <dbReference type="NCBI Taxonomy" id="1986204"/>
    <lineage>
        <taxon>Bacteria</taxon>
        <taxon>Bacillati</taxon>
        <taxon>Chloroflexota</taxon>
        <taxon>Anaerolineae</taxon>
        <taxon>Anaerolineales</taxon>
        <taxon>Anaerolineaceae</taxon>
        <taxon>Candidatus Brevifilum</taxon>
    </lineage>
</organism>
<proteinExistence type="predicted"/>
<dbReference type="AlphaFoldDB" id="A0A1Y6K5X1"/>
<dbReference type="Proteomes" id="UP000195514">
    <property type="component" value="Chromosome I"/>
</dbReference>
<sequence>MITLDAVILAGGTLSSDDPLYPESVRGSRSLIDIHGKPMVQWVIDALDEASSVAELYVIGLPADCGLHAVKPLHFLDDQGDMVDNIRYGVTQTYIDHPQRSKALIASADIPAIKPHMVEWLANQVAEDPSRVLYYNVISQQVMEASFPNSSRTYIPFKDVSVCGGDLNVVDKNIFASERPVWQKLTDARKRPLKQAGLIGFTTLLLVATRLITLEGAVKRVVKRLDLDARALLNPYAEIGMDADKPHQLAILRDYLQESL</sequence>
<name>A0A1Y6K5X1_9CHLR</name>
<protein>
    <recommendedName>
        <fullName evidence="1">MobA-like NTP transferase domain-containing protein</fullName>
    </recommendedName>
</protein>
<dbReference type="RefSeq" id="WP_157891827.1">
    <property type="nucleotide sequence ID" value="NZ_LT859958.1"/>
</dbReference>
<dbReference type="InterPro" id="IPR025877">
    <property type="entry name" value="MobA-like_NTP_Trfase"/>
</dbReference>
<dbReference type="Pfam" id="PF12804">
    <property type="entry name" value="NTP_transf_3"/>
    <property type="match status" value="1"/>
</dbReference>
<accession>A0A1Y6K5X1</accession>
<evidence type="ECO:0000259" key="1">
    <source>
        <dbReference type="Pfam" id="PF12804"/>
    </source>
</evidence>